<feature type="region of interest" description="Disordered" evidence="1">
    <location>
        <begin position="127"/>
        <end position="151"/>
    </location>
</feature>
<feature type="compositionally biased region" description="Basic and acidic residues" evidence="1">
    <location>
        <begin position="129"/>
        <end position="151"/>
    </location>
</feature>
<protein>
    <submittedName>
        <fullName evidence="2">Uncharacterized protein</fullName>
    </submittedName>
</protein>
<comment type="caution">
    <text evidence="2">The sequence shown here is derived from an EMBL/GenBank/DDBJ whole genome shotgun (WGS) entry which is preliminary data.</text>
</comment>
<evidence type="ECO:0000256" key="1">
    <source>
        <dbReference type="SAM" id="MobiDB-lite"/>
    </source>
</evidence>
<proteinExistence type="predicted"/>
<keyword evidence="3" id="KW-1185">Reference proteome</keyword>
<dbReference type="EMBL" id="CATQJL010000223">
    <property type="protein sequence ID" value="CAJ0597131.1"/>
    <property type="molecule type" value="Genomic_DNA"/>
</dbReference>
<reference evidence="2" key="1">
    <citation type="submission" date="2023-07" db="EMBL/GenBank/DDBJ databases">
        <authorList>
            <consortium name="CYATHOMIX"/>
        </authorList>
    </citation>
    <scope>NUCLEOTIDE SEQUENCE</scope>
    <source>
        <strain evidence="2">N/A</strain>
    </source>
</reference>
<feature type="region of interest" description="Disordered" evidence="1">
    <location>
        <begin position="62"/>
        <end position="101"/>
    </location>
</feature>
<organism evidence="2 3">
    <name type="scientific">Cylicocyclus nassatus</name>
    <name type="common">Nematode worm</name>
    <dbReference type="NCBI Taxonomy" id="53992"/>
    <lineage>
        <taxon>Eukaryota</taxon>
        <taxon>Metazoa</taxon>
        <taxon>Ecdysozoa</taxon>
        <taxon>Nematoda</taxon>
        <taxon>Chromadorea</taxon>
        <taxon>Rhabditida</taxon>
        <taxon>Rhabditina</taxon>
        <taxon>Rhabditomorpha</taxon>
        <taxon>Strongyloidea</taxon>
        <taxon>Strongylidae</taxon>
        <taxon>Cylicocyclus</taxon>
    </lineage>
</organism>
<evidence type="ECO:0000313" key="3">
    <source>
        <dbReference type="Proteomes" id="UP001176961"/>
    </source>
</evidence>
<gene>
    <name evidence="2" type="ORF">CYNAS_LOCUS9114</name>
</gene>
<dbReference type="Proteomes" id="UP001176961">
    <property type="component" value="Unassembled WGS sequence"/>
</dbReference>
<name>A0AA36GS20_CYLNA</name>
<evidence type="ECO:0000313" key="2">
    <source>
        <dbReference type="EMBL" id="CAJ0597131.1"/>
    </source>
</evidence>
<dbReference type="AlphaFoldDB" id="A0AA36GS20"/>
<sequence>MGDDGRQSPQDTYDLHKEDVFAEEMAPAQPESIRLDRRDLRSILDAIRGTDSRLSEFLESVKPKEESTLRKRKAALPPPFRKREAAWSPASRSFQPTMDSKRISKEVACADRSTPRRIARITGSTENWTEERESVGPVDKKVTGGETARKENTHPAFMQSTSLGPISLRQEISSLKRSEVPRTRDLAASGRNPRTNVEKFVTGCLD</sequence>
<accession>A0AA36GS20</accession>